<dbReference type="SUPFAM" id="SSF56037">
    <property type="entry name" value="PheT/TilS domain"/>
    <property type="match status" value="1"/>
</dbReference>
<sequence length="442" mass="48666">MPAVPLESRLLQALAPWREAGGWCVAFSGGLDSTVLLHLLAQLARSEALPALSALHVHHGLQAAADGWPAHCQAVCRSLGIPLRVERVQVAVGGSIEQAARDARYRAFQANLGEGQVLLTAQHLDDQAETLLFRLLRGAGLRGLAAMPASRPLGGGRLCRPLLGVSRAELEAYAQTHRLDWVEDPSNQDPRFSRNYLRREIMPRLASHWPQAVAGMARCAAHLREAEDLLAELAAIDLRACRQPSELDWPDWLDLPRIALEPLRHLSAARQRNLLRAWLGQLTRLPDSDHWAGWESLRDAGDDADPIWRLESGELRRGAGRIWWLPADWRAAAGPFVWERPAHPLLLPGNGRLALLGEVPAGPLRVDYRRGGEVLALAGRGRRDLKRLLNEAGVPSFLRGRLPLLFRADELLAVANIPGLDSPREGGWRLSWSPPTNDPGLS</sequence>
<dbReference type="AlphaFoldDB" id="A0A0H2ZDH8"/>
<evidence type="ECO:0000256" key="3">
    <source>
        <dbReference type="ARBA" id="ARBA00022598"/>
    </source>
</evidence>
<dbReference type="InterPro" id="IPR012094">
    <property type="entry name" value="tRNA_Ile_lys_synt"/>
</dbReference>
<reference evidence="10 11" key="1">
    <citation type="journal article" date="2006" name="Genome Biol.">
        <title>Genomic analysis reveals that Pseudomonas aeruginosa virulence is combinatorial.</title>
        <authorList>
            <person name="Lee D.G."/>
            <person name="Urbach J.M."/>
            <person name="Wu G."/>
            <person name="Liberati N.T."/>
            <person name="Feinbaum R.L."/>
            <person name="Miyata S."/>
            <person name="Diggins L.T."/>
            <person name="He J."/>
            <person name="Saucier M."/>
            <person name="Deziel E."/>
            <person name="Friedman L."/>
            <person name="Li L."/>
            <person name="Grills G."/>
            <person name="Montgomery K."/>
            <person name="Kucherlapati R."/>
            <person name="Rahme L.G."/>
            <person name="Ausubel F.M."/>
        </authorList>
    </citation>
    <scope>NUCLEOTIDE SEQUENCE [LARGE SCALE GENOMIC DNA]</scope>
    <source>
        <strain evidence="10 11">UCBPP-PA14</strain>
    </source>
</reference>
<dbReference type="PANTHER" id="PTHR43033:SF1">
    <property type="entry name" value="TRNA(ILE)-LYSIDINE SYNTHASE-RELATED"/>
    <property type="match status" value="1"/>
</dbReference>
<dbReference type="NCBIfam" id="TIGR02432">
    <property type="entry name" value="lysidine_TilS_N"/>
    <property type="match status" value="1"/>
</dbReference>
<dbReference type="SMART" id="SM00977">
    <property type="entry name" value="TilS_C"/>
    <property type="match status" value="1"/>
</dbReference>
<dbReference type="GO" id="GO:0005524">
    <property type="term" value="F:ATP binding"/>
    <property type="evidence" value="ECO:0007669"/>
    <property type="project" value="UniProtKB-UniRule"/>
</dbReference>
<dbReference type="RefSeq" id="WP_003138026.1">
    <property type="nucleotide sequence ID" value="NC_008463.1"/>
</dbReference>
<keyword evidence="3 8" id="KW-0436">Ligase</keyword>
<keyword evidence="2 8" id="KW-0963">Cytoplasm</keyword>
<dbReference type="EMBL" id="CP000438">
    <property type="protein sequence ID" value="ABJ12871.1"/>
    <property type="molecule type" value="Genomic_DNA"/>
</dbReference>
<comment type="catalytic activity">
    <reaction evidence="7 8">
        <text>cytidine(34) in tRNA(Ile2) + L-lysine + ATP = lysidine(34) in tRNA(Ile2) + AMP + diphosphate + H(+)</text>
        <dbReference type="Rhea" id="RHEA:43744"/>
        <dbReference type="Rhea" id="RHEA-COMP:10625"/>
        <dbReference type="Rhea" id="RHEA-COMP:10670"/>
        <dbReference type="ChEBI" id="CHEBI:15378"/>
        <dbReference type="ChEBI" id="CHEBI:30616"/>
        <dbReference type="ChEBI" id="CHEBI:32551"/>
        <dbReference type="ChEBI" id="CHEBI:33019"/>
        <dbReference type="ChEBI" id="CHEBI:82748"/>
        <dbReference type="ChEBI" id="CHEBI:83665"/>
        <dbReference type="ChEBI" id="CHEBI:456215"/>
        <dbReference type="EC" id="6.3.4.19"/>
    </reaction>
</comment>
<dbReference type="KEGG" id="pau:PA14_17280"/>
<dbReference type="SUPFAM" id="SSF82829">
    <property type="entry name" value="MesJ substrate recognition domain-like"/>
    <property type="match status" value="1"/>
</dbReference>
<dbReference type="BioCyc" id="PAER208963:G1G74-1423-MONOMER"/>
<dbReference type="HAMAP" id="MF_01161">
    <property type="entry name" value="tRNA_Ile_lys_synt"/>
    <property type="match status" value="1"/>
</dbReference>
<evidence type="ECO:0000256" key="4">
    <source>
        <dbReference type="ARBA" id="ARBA00022694"/>
    </source>
</evidence>
<dbReference type="InterPro" id="IPR012796">
    <property type="entry name" value="Lysidine-tRNA-synth_C"/>
</dbReference>
<evidence type="ECO:0000313" key="10">
    <source>
        <dbReference type="EMBL" id="ABJ12871.1"/>
    </source>
</evidence>
<evidence type="ECO:0000256" key="7">
    <source>
        <dbReference type="ARBA" id="ARBA00048539"/>
    </source>
</evidence>
<dbReference type="Pfam" id="PF09179">
    <property type="entry name" value="TilS"/>
    <property type="match status" value="1"/>
</dbReference>
<feature type="binding site" evidence="8">
    <location>
        <begin position="28"/>
        <end position="33"/>
    </location>
    <ligand>
        <name>ATP</name>
        <dbReference type="ChEBI" id="CHEBI:30616"/>
    </ligand>
</feature>
<dbReference type="NCBIfam" id="TIGR02433">
    <property type="entry name" value="lysidine_TilS_C"/>
    <property type="match status" value="1"/>
</dbReference>
<organism evidence="10 11">
    <name type="scientific">Pseudomonas aeruginosa (strain UCBPP-PA14)</name>
    <dbReference type="NCBI Taxonomy" id="208963"/>
    <lineage>
        <taxon>Bacteria</taxon>
        <taxon>Pseudomonadati</taxon>
        <taxon>Pseudomonadota</taxon>
        <taxon>Gammaproteobacteria</taxon>
        <taxon>Pseudomonadales</taxon>
        <taxon>Pseudomonadaceae</taxon>
        <taxon>Pseudomonas</taxon>
    </lineage>
</organism>
<dbReference type="InterPro" id="IPR011063">
    <property type="entry name" value="TilS/TtcA_N"/>
</dbReference>
<evidence type="ECO:0000256" key="2">
    <source>
        <dbReference type="ARBA" id="ARBA00022490"/>
    </source>
</evidence>
<feature type="domain" description="Lysidine-tRNA(Ile) synthetase C-terminal" evidence="9">
    <location>
        <begin position="364"/>
        <end position="432"/>
    </location>
</feature>
<dbReference type="SUPFAM" id="SSF52402">
    <property type="entry name" value="Adenine nucleotide alpha hydrolases-like"/>
    <property type="match status" value="1"/>
</dbReference>
<evidence type="ECO:0000256" key="8">
    <source>
        <dbReference type="HAMAP-Rule" id="MF_01161"/>
    </source>
</evidence>
<dbReference type="GO" id="GO:0006400">
    <property type="term" value="P:tRNA modification"/>
    <property type="evidence" value="ECO:0007669"/>
    <property type="project" value="UniProtKB-UniRule"/>
</dbReference>
<protein>
    <recommendedName>
        <fullName evidence="8">tRNA(Ile)-lysidine synthase</fullName>
        <ecNumber evidence="8">6.3.4.19</ecNumber>
    </recommendedName>
    <alternativeName>
        <fullName evidence="8">tRNA(Ile)-2-lysyl-cytidine synthase</fullName>
    </alternativeName>
    <alternativeName>
        <fullName evidence="8">tRNA(Ile)-lysidine synthetase</fullName>
    </alternativeName>
</protein>
<dbReference type="InterPro" id="IPR012795">
    <property type="entry name" value="tRNA_Ile_lys_synt_N"/>
</dbReference>
<dbReference type="Pfam" id="PF11734">
    <property type="entry name" value="TilS_C"/>
    <property type="match status" value="1"/>
</dbReference>
<proteinExistence type="inferred from homology"/>
<dbReference type="PANTHER" id="PTHR43033">
    <property type="entry name" value="TRNA(ILE)-LYSIDINE SYNTHASE-RELATED"/>
    <property type="match status" value="1"/>
</dbReference>
<comment type="subcellular location">
    <subcellularLocation>
        <location evidence="1 8">Cytoplasm</location>
    </subcellularLocation>
</comment>
<accession>A0A0H2ZDH8</accession>
<dbReference type="InterPro" id="IPR015262">
    <property type="entry name" value="tRNA_Ile_lys_synt_subst-bd"/>
</dbReference>
<dbReference type="Gene3D" id="3.40.50.620">
    <property type="entry name" value="HUPs"/>
    <property type="match status" value="1"/>
</dbReference>
<comment type="similarity">
    <text evidence="8">Belongs to the tRNA(Ile)-lysidine synthase family.</text>
</comment>
<comment type="function">
    <text evidence="8">Ligates lysine onto the cytidine present at position 34 of the AUA codon-specific tRNA(Ile) that contains the anticodon CAU, in an ATP-dependent manner. Cytidine is converted to lysidine, thus changing the amino acid specificity of the tRNA from methionine to isoleucine.</text>
</comment>
<comment type="domain">
    <text evidence="8">The N-terminal region contains the highly conserved SGGXDS motif, predicted to be a P-loop motif involved in ATP binding.</text>
</comment>
<dbReference type="EC" id="6.3.4.19" evidence="8"/>
<dbReference type="InterPro" id="IPR014729">
    <property type="entry name" value="Rossmann-like_a/b/a_fold"/>
</dbReference>
<evidence type="ECO:0000256" key="6">
    <source>
        <dbReference type="ARBA" id="ARBA00022840"/>
    </source>
</evidence>
<evidence type="ECO:0000313" key="11">
    <source>
        <dbReference type="Proteomes" id="UP000000653"/>
    </source>
</evidence>
<dbReference type="CDD" id="cd01992">
    <property type="entry name" value="TilS_N"/>
    <property type="match status" value="1"/>
</dbReference>
<keyword evidence="6 8" id="KW-0067">ATP-binding</keyword>
<dbReference type="GO" id="GO:0032267">
    <property type="term" value="F:tRNA(Ile)-lysidine synthase activity"/>
    <property type="evidence" value="ECO:0007669"/>
    <property type="project" value="UniProtKB-EC"/>
</dbReference>
<keyword evidence="4 8" id="KW-0819">tRNA processing</keyword>
<gene>
    <name evidence="10" type="primary">mesJ</name>
    <name evidence="8" type="synonym">tilS</name>
    <name evidence="10" type="ordered locus">PA14_17280</name>
</gene>
<dbReference type="Proteomes" id="UP000000653">
    <property type="component" value="Chromosome"/>
</dbReference>
<name>A0A0H2ZDH8_PSEAB</name>
<evidence type="ECO:0000256" key="1">
    <source>
        <dbReference type="ARBA" id="ARBA00004496"/>
    </source>
</evidence>
<dbReference type="GO" id="GO:0005737">
    <property type="term" value="C:cytoplasm"/>
    <property type="evidence" value="ECO:0007669"/>
    <property type="project" value="UniProtKB-SubCell"/>
</dbReference>
<evidence type="ECO:0000256" key="5">
    <source>
        <dbReference type="ARBA" id="ARBA00022741"/>
    </source>
</evidence>
<dbReference type="Pfam" id="PF01171">
    <property type="entry name" value="ATP_bind_3"/>
    <property type="match status" value="1"/>
</dbReference>
<dbReference type="Gene3D" id="1.20.59.20">
    <property type="match status" value="1"/>
</dbReference>
<keyword evidence="5 8" id="KW-0547">Nucleotide-binding</keyword>
<dbReference type="HOGENOM" id="CLU_018869_2_0_6"/>
<evidence type="ECO:0000259" key="9">
    <source>
        <dbReference type="SMART" id="SM00977"/>
    </source>
</evidence>